<keyword evidence="4 17" id="KW-0813">Transport</keyword>
<keyword evidence="17" id="KW-0139">CF(1)</keyword>
<sequence>MSTFIGQLIGFAVIVFIIAKWVAPLVKGLMVKQQEAIRVALAESAEAAKRLADADAMHAKALADAEAEAGSVTGEAKQDSERIKAQLAEQAGIDAERIKAQGGQQVHLLRQQLVRELRMGLGDEAVAKAGELVRAHVADPAAQAQTVDRFLDDLDQMAPSAAVLQTAATAGLRAASREALANLVSEFDGTAAGLAADALTSLADDLAAVTKLLINESALTKLLAEPADTAAAKVGLVDKLLTGKIGDPALKLVRTAVSQRWSTEANLVDGIEHIARLALLQRASAAGEVDEVEDQLFQFGRVLDAEPKLSALLSDYTTDAAGRIALLDKVVGSGSSANGTAAALLAQTIGLLRGERADEAVIDLAELAVARRGEVVAHVSAAADLTDAQRERLAAVLTRIYGHPVSVQLHVDPELLGGLSITVGDEVIDGSIASRLAAAQTQLPD</sequence>
<evidence type="ECO:0000256" key="5">
    <source>
        <dbReference type="ARBA" id="ARBA00022475"/>
    </source>
</evidence>
<evidence type="ECO:0000256" key="1">
    <source>
        <dbReference type="ARBA" id="ARBA00004162"/>
    </source>
</evidence>
<evidence type="ECO:0000256" key="12">
    <source>
        <dbReference type="ARBA" id="ARBA00023268"/>
    </source>
</evidence>
<dbReference type="OrthoDB" id="5242917at2"/>
<dbReference type="GO" id="GO:0045259">
    <property type="term" value="C:proton-transporting ATP synthase complex"/>
    <property type="evidence" value="ECO:0007669"/>
    <property type="project" value="UniProtKB-KW"/>
</dbReference>
<keyword evidence="9 18" id="KW-1133">Transmembrane helix</keyword>
<proteinExistence type="inferred from homology"/>
<dbReference type="Proteomes" id="UP000077143">
    <property type="component" value="Chromosome"/>
</dbReference>
<evidence type="ECO:0000256" key="16">
    <source>
        <dbReference type="ARBA" id="ARBA00025830"/>
    </source>
</evidence>
<organism evidence="19 20">
    <name type="scientific">Mycobacterium adipatum</name>
    <dbReference type="NCBI Taxonomy" id="1682113"/>
    <lineage>
        <taxon>Bacteria</taxon>
        <taxon>Bacillati</taxon>
        <taxon>Actinomycetota</taxon>
        <taxon>Actinomycetes</taxon>
        <taxon>Mycobacteriales</taxon>
        <taxon>Mycobacteriaceae</taxon>
        <taxon>Mycobacterium</taxon>
    </lineage>
</organism>
<comment type="function">
    <text evidence="17">This protein is part of the stalk that links CF(0) to CF(1). It either transmits conformational changes from CF(0) to CF(1) or is implicated in proton conduction.</text>
</comment>
<keyword evidence="7 18" id="KW-0812">Transmembrane</keyword>
<comment type="function">
    <text evidence="14">This fusion protein includes a component of the F(0) channel (subunit b) and of the F(1) subunit (subunit delta). Two copies of subunit b and one of delta together form the peripheral 'stator' stalk which links F(1) to F(0).</text>
</comment>
<keyword evidence="13 17" id="KW-0066">ATP synthesis</keyword>
<keyword evidence="5 17" id="KW-1003">Cell membrane</keyword>
<dbReference type="KEGG" id="madi:A7U43_10695"/>
<evidence type="ECO:0000256" key="4">
    <source>
        <dbReference type="ARBA" id="ARBA00022448"/>
    </source>
</evidence>
<comment type="subcellular location">
    <subcellularLocation>
        <location evidence="17">Cell membrane</location>
        <topology evidence="17">Peripheral membrane protein</topology>
    </subcellularLocation>
    <subcellularLocation>
        <location evidence="1">Cell membrane</location>
        <topology evidence="1">Single-pass membrane protein</topology>
    </subcellularLocation>
</comment>
<feature type="transmembrane region" description="Helical" evidence="18">
    <location>
        <begin position="6"/>
        <end position="23"/>
    </location>
</feature>
<evidence type="ECO:0000256" key="2">
    <source>
        <dbReference type="ARBA" id="ARBA00010377"/>
    </source>
</evidence>
<dbReference type="InterPro" id="IPR000711">
    <property type="entry name" value="ATPase_OSCP/dsu"/>
</dbReference>
<dbReference type="InterPro" id="IPR002146">
    <property type="entry name" value="ATP_synth_b/b'su_bac/chlpt"/>
</dbReference>
<dbReference type="NCBIfam" id="NF009967">
    <property type="entry name" value="PRK13430.1"/>
    <property type="match status" value="1"/>
</dbReference>
<dbReference type="HAMAP" id="MF_01416">
    <property type="entry name" value="ATP_synth_delta_bact"/>
    <property type="match status" value="1"/>
</dbReference>
<accession>A0A172UL86</accession>
<evidence type="ECO:0000256" key="13">
    <source>
        <dbReference type="ARBA" id="ARBA00023310"/>
    </source>
</evidence>
<dbReference type="NCBIfam" id="NF009961">
    <property type="entry name" value="PRK13428.1"/>
    <property type="match status" value="1"/>
</dbReference>
<evidence type="ECO:0000256" key="11">
    <source>
        <dbReference type="ARBA" id="ARBA00023136"/>
    </source>
</evidence>
<name>A0A172UL86_9MYCO</name>
<dbReference type="InterPro" id="IPR028987">
    <property type="entry name" value="ATP_synth_B-like_membr_sf"/>
</dbReference>
<dbReference type="Pfam" id="PF00430">
    <property type="entry name" value="ATP-synt_B"/>
    <property type="match status" value="1"/>
</dbReference>
<dbReference type="AlphaFoldDB" id="A0A172UL86"/>
<evidence type="ECO:0000313" key="19">
    <source>
        <dbReference type="EMBL" id="ANE79728.1"/>
    </source>
</evidence>
<evidence type="ECO:0000256" key="15">
    <source>
        <dbReference type="ARBA" id="ARBA00025198"/>
    </source>
</evidence>
<dbReference type="Pfam" id="PF00213">
    <property type="entry name" value="OSCP"/>
    <property type="match status" value="1"/>
</dbReference>
<dbReference type="CDD" id="cd06503">
    <property type="entry name" value="ATP-synt_Fo_b"/>
    <property type="match status" value="1"/>
</dbReference>
<dbReference type="GO" id="GO:0046933">
    <property type="term" value="F:proton-transporting ATP synthase activity, rotational mechanism"/>
    <property type="evidence" value="ECO:0007669"/>
    <property type="project" value="UniProtKB-UniRule"/>
</dbReference>
<keyword evidence="10 17" id="KW-0406">Ion transport</keyword>
<evidence type="ECO:0000256" key="14">
    <source>
        <dbReference type="ARBA" id="ARBA00024925"/>
    </source>
</evidence>
<comment type="subunit">
    <text evidence="16">F-type ATPases have 2 components, F(1) - the catalytic core - and F(0) - the membrane proton channel. F(1) has five subunits: alpha(3), beta(3), gamma(1), delta(1), epsilon(1). F(0) has three main subunits: a(1), b(2) and c(10-14). The alpha and beta chains form an alternating ring which encloses part of the gamma chain. F(1) is attached to F(0) by a central stalk formed by the gamma and epsilon chains, while a peripheral stalk is formed by the delta and b chains.</text>
</comment>
<protein>
    <recommendedName>
        <fullName evidence="17">ATP synthase subunit delta</fullName>
    </recommendedName>
    <alternativeName>
        <fullName evidence="17">ATP synthase F(1) sector subunit delta</fullName>
    </alternativeName>
    <alternativeName>
        <fullName evidence="17">F-type ATPase subunit delta</fullName>
        <shortName evidence="17">F-ATPase subunit delta</shortName>
    </alternativeName>
</protein>
<dbReference type="GO" id="GO:0005886">
    <property type="term" value="C:plasma membrane"/>
    <property type="evidence" value="ECO:0007669"/>
    <property type="project" value="UniProtKB-SubCell"/>
</dbReference>
<keyword evidence="20" id="KW-1185">Reference proteome</keyword>
<keyword evidence="12" id="KW-0511">Multifunctional enzyme</keyword>
<comment type="similarity">
    <text evidence="2">In the C-terminal section; belongs to the ATPase delta chain family.</text>
</comment>
<evidence type="ECO:0000256" key="3">
    <source>
        <dbReference type="ARBA" id="ARBA00010811"/>
    </source>
</evidence>
<evidence type="ECO:0000256" key="9">
    <source>
        <dbReference type="ARBA" id="ARBA00022989"/>
    </source>
</evidence>
<keyword evidence="6" id="KW-0138">CF(0)</keyword>
<dbReference type="SUPFAM" id="SSF81573">
    <property type="entry name" value="F1F0 ATP synthase subunit B, membrane domain"/>
    <property type="match status" value="1"/>
</dbReference>
<evidence type="ECO:0000256" key="17">
    <source>
        <dbReference type="HAMAP-Rule" id="MF_01416"/>
    </source>
</evidence>
<dbReference type="STRING" id="1682113.A7U43_10695"/>
<dbReference type="PANTHER" id="PTHR11910">
    <property type="entry name" value="ATP SYNTHASE DELTA CHAIN"/>
    <property type="match status" value="1"/>
</dbReference>
<comment type="similarity">
    <text evidence="3">In the N-terminal section; belongs to the ATPase B chain family.</text>
</comment>
<comment type="similarity">
    <text evidence="17">Belongs to the ATPase delta chain family.</text>
</comment>
<dbReference type="RefSeq" id="WP_067994573.1">
    <property type="nucleotide sequence ID" value="NZ_CP015596.1"/>
</dbReference>
<keyword evidence="8 17" id="KW-0375">Hydrogen ion transport</keyword>
<keyword evidence="11 17" id="KW-0472">Membrane</keyword>
<reference evidence="19 20" key="1">
    <citation type="submission" date="2016-05" db="EMBL/GenBank/DDBJ databases">
        <title>Complete genome sequence of a phthalic acid esters degrading Mycobacterium sp. YC-RL4.</title>
        <authorList>
            <person name="Ren L."/>
            <person name="Fan S."/>
            <person name="Ruth N."/>
            <person name="Jia Y."/>
            <person name="Wang J."/>
            <person name="Qiao C."/>
        </authorList>
    </citation>
    <scope>NUCLEOTIDE SEQUENCE [LARGE SCALE GENOMIC DNA]</scope>
    <source>
        <strain evidence="19 20">YC-RL4</strain>
    </source>
</reference>
<evidence type="ECO:0000313" key="20">
    <source>
        <dbReference type="Proteomes" id="UP000077143"/>
    </source>
</evidence>
<comment type="function">
    <text evidence="15 17">F(1)F(0) ATP synthase produces ATP from ADP in the presence of a proton or sodium gradient. F-type ATPases consist of two structural domains, F(1) containing the extramembraneous catalytic core and F(0) containing the membrane proton channel, linked together by a central stalk and a peripheral stalk. During catalysis, ATP synthesis in the catalytic domain of F(1) is coupled via a rotary mechanism of the central stalk subunits to proton translocation.</text>
</comment>
<evidence type="ECO:0000256" key="10">
    <source>
        <dbReference type="ARBA" id="ARBA00023065"/>
    </source>
</evidence>
<gene>
    <name evidence="17" type="primary">atpH</name>
    <name evidence="19" type="ORF">A7U43_10695</name>
</gene>
<evidence type="ECO:0000256" key="18">
    <source>
        <dbReference type="SAM" id="Phobius"/>
    </source>
</evidence>
<evidence type="ECO:0000256" key="7">
    <source>
        <dbReference type="ARBA" id="ARBA00022692"/>
    </source>
</evidence>
<evidence type="ECO:0000256" key="8">
    <source>
        <dbReference type="ARBA" id="ARBA00022781"/>
    </source>
</evidence>
<evidence type="ECO:0000256" key="6">
    <source>
        <dbReference type="ARBA" id="ARBA00022547"/>
    </source>
</evidence>
<dbReference type="EMBL" id="CP015596">
    <property type="protein sequence ID" value="ANE79728.1"/>
    <property type="molecule type" value="Genomic_DNA"/>
</dbReference>